<dbReference type="EMBL" id="JAAKYA010000082">
    <property type="protein sequence ID" value="NGO40248.1"/>
    <property type="molecule type" value="Genomic_DNA"/>
</dbReference>
<comment type="function">
    <text evidence="7">Specifically dimethylates two adjacent adenosines (A1518 and A1519) in the loop of a conserved hairpin near the 3'-end of 16S rRNA in the 30S particle. May play a critical role in biogenesis of 30S subunits.</text>
</comment>
<accession>A0A6M1RJK4</accession>
<dbReference type="SUPFAM" id="SSF53335">
    <property type="entry name" value="S-adenosyl-L-methionine-dependent methyltransferases"/>
    <property type="match status" value="1"/>
</dbReference>
<comment type="subcellular location">
    <subcellularLocation>
        <location evidence="7">Cytoplasm</location>
    </subcellularLocation>
</comment>
<keyword evidence="3 7" id="KW-0489">Methyltransferase</keyword>
<keyword evidence="2 7" id="KW-0698">rRNA processing</keyword>
<feature type="binding site" evidence="7 8">
    <location>
        <position position="26"/>
    </location>
    <ligand>
        <name>S-adenosyl-L-methionine</name>
        <dbReference type="ChEBI" id="CHEBI:59789"/>
    </ligand>
</feature>
<feature type="binding site" evidence="7 8">
    <location>
        <position position="51"/>
    </location>
    <ligand>
        <name>S-adenosyl-L-methionine</name>
        <dbReference type="ChEBI" id="CHEBI:59789"/>
    </ligand>
</feature>
<dbReference type="InterPro" id="IPR020598">
    <property type="entry name" value="rRNA_Ade_methylase_Trfase_N"/>
</dbReference>
<dbReference type="HAMAP" id="MF_00607">
    <property type="entry name" value="16SrRNA_methyltr_A"/>
    <property type="match status" value="1"/>
</dbReference>
<protein>
    <recommendedName>
        <fullName evidence="7">Ribosomal RNA small subunit methyltransferase A</fullName>
        <ecNumber evidence="7">2.1.1.182</ecNumber>
    </recommendedName>
    <alternativeName>
        <fullName evidence="7">16S rRNA (adenine(1518)-N(6)/adenine(1519)-N(6))-dimethyltransferase</fullName>
    </alternativeName>
    <alternativeName>
        <fullName evidence="7">16S rRNA dimethyladenosine transferase</fullName>
    </alternativeName>
    <alternativeName>
        <fullName evidence="7">16S rRNA dimethylase</fullName>
    </alternativeName>
    <alternativeName>
        <fullName evidence="7">S-adenosylmethionine-6-N', N'-adenosyl(rRNA) dimethyltransferase</fullName>
    </alternativeName>
</protein>
<evidence type="ECO:0000256" key="2">
    <source>
        <dbReference type="ARBA" id="ARBA00022552"/>
    </source>
</evidence>
<evidence type="ECO:0000256" key="5">
    <source>
        <dbReference type="ARBA" id="ARBA00022691"/>
    </source>
</evidence>
<dbReference type="AlphaFoldDB" id="A0A6M1RJK4"/>
<keyword evidence="1 7" id="KW-0963">Cytoplasm</keyword>
<keyword evidence="5 7" id="KW-0949">S-adenosyl-L-methionine</keyword>
<evidence type="ECO:0000256" key="7">
    <source>
        <dbReference type="HAMAP-Rule" id="MF_00607"/>
    </source>
</evidence>
<keyword evidence="11" id="KW-1185">Reference proteome</keyword>
<keyword evidence="6 7" id="KW-0694">RNA-binding</keyword>
<dbReference type="PROSITE" id="PS51689">
    <property type="entry name" value="SAM_RNA_A_N6_MT"/>
    <property type="match status" value="1"/>
</dbReference>
<dbReference type="InterPro" id="IPR029063">
    <property type="entry name" value="SAM-dependent_MTases_sf"/>
</dbReference>
<evidence type="ECO:0000313" key="11">
    <source>
        <dbReference type="Proteomes" id="UP000477311"/>
    </source>
</evidence>
<sequence>MKPSEMRSLLESEGIRLSRRLGQHFMHDAHQLDRMVAVAELQEGMRVLEIGPGLGPLTERLLRAGARVLALEKDVRLARLLEERLGGDPRLEVRVVDALDFLREEKPDLGEWRVVSNLPYSVASPLLVELAGLERPPVRLVVTVQAEVADRIVADAGEPAYGLLTLLIRQTYEPGQRFRIPATCFYPVPKVESACVLLERRPGVPAELRPVFLKLVRRAFSQRRKQMFKLLRADWPEAKLREAFERVGLSREVRGEAVSMEQYVALARVLET</sequence>
<dbReference type="NCBIfam" id="TIGR00755">
    <property type="entry name" value="ksgA"/>
    <property type="match status" value="1"/>
</dbReference>
<dbReference type="CDD" id="cd02440">
    <property type="entry name" value="AdoMet_MTases"/>
    <property type="match status" value="1"/>
</dbReference>
<dbReference type="Gene3D" id="1.10.8.100">
    <property type="entry name" value="Ribosomal RNA adenine dimethylase-like, domain 2"/>
    <property type="match status" value="1"/>
</dbReference>
<evidence type="ECO:0000313" key="10">
    <source>
        <dbReference type="EMBL" id="NGO40248.1"/>
    </source>
</evidence>
<dbReference type="SMART" id="SM00650">
    <property type="entry name" value="rADc"/>
    <property type="match status" value="1"/>
</dbReference>
<gene>
    <name evidence="7 10" type="primary">rsmA</name>
    <name evidence="7" type="synonym">ksgA</name>
    <name evidence="10" type="ORF">G4L39_12710</name>
</gene>
<reference evidence="10 11" key="1">
    <citation type="submission" date="2020-02" db="EMBL/GenBank/DDBJ databases">
        <title>Draft genome sequence of Limisphaera ngatamarikiensis NGM72.4T, a thermophilic Verrucomicrobia grouped in subdivision 3.</title>
        <authorList>
            <person name="Carere C.R."/>
            <person name="Steen J."/>
            <person name="Hugenholtz P."/>
            <person name="Stott M.B."/>
        </authorList>
    </citation>
    <scope>NUCLEOTIDE SEQUENCE [LARGE SCALE GENOMIC DNA]</scope>
    <source>
        <strain evidence="10 11">NGM72.4</strain>
    </source>
</reference>
<dbReference type="Pfam" id="PF00398">
    <property type="entry name" value="RrnaAD"/>
    <property type="match status" value="1"/>
</dbReference>
<evidence type="ECO:0000259" key="9">
    <source>
        <dbReference type="SMART" id="SM00650"/>
    </source>
</evidence>
<name>A0A6M1RJK4_9BACT</name>
<comment type="caution">
    <text evidence="10">The sequence shown here is derived from an EMBL/GenBank/DDBJ whole genome shotgun (WGS) entry which is preliminary data.</text>
</comment>
<dbReference type="Proteomes" id="UP000477311">
    <property type="component" value="Unassembled WGS sequence"/>
</dbReference>
<organism evidence="10 11">
    <name type="scientific">Limisphaera ngatamarikiensis</name>
    <dbReference type="NCBI Taxonomy" id="1324935"/>
    <lineage>
        <taxon>Bacteria</taxon>
        <taxon>Pseudomonadati</taxon>
        <taxon>Verrucomicrobiota</taxon>
        <taxon>Verrucomicrobiia</taxon>
        <taxon>Limisphaerales</taxon>
        <taxon>Limisphaeraceae</taxon>
        <taxon>Limisphaera</taxon>
    </lineage>
</organism>
<evidence type="ECO:0000256" key="4">
    <source>
        <dbReference type="ARBA" id="ARBA00022679"/>
    </source>
</evidence>
<dbReference type="InterPro" id="IPR001737">
    <property type="entry name" value="KsgA/Erm"/>
</dbReference>
<dbReference type="GO" id="GO:0052908">
    <property type="term" value="F:16S rRNA (adenine(1518)-N(6)/adenine(1519)-N(6))-dimethyltransferase activity"/>
    <property type="evidence" value="ECO:0007669"/>
    <property type="project" value="UniProtKB-EC"/>
</dbReference>
<feature type="binding site" evidence="7 8">
    <location>
        <position position="72"/>
    </location>
    <ligand>
        <name>S-adenosyl-L-methionine</name>
        <dbReference type="ChEBI" id="CHEBI:59789"/>
    </ligand>
</feature>
<dbReference type="InterPro" id="IPR023165">
    <property type="entry name" value="rRNA_Ade_diMease-like_C"/>
</dbReference>
<dbReference type="InterPro" id="IPR020596">
    <property type="entry name" value="rRNA_Ade_Mease_Trfase_CS"/>
</dbReference>
<evidence type="ECO:0000256" key="3">
    <source>
        <dbReference type="ARBA" id="ARBA00022603"/>
    </source>
</evidence>
<dbReference type="InterPro" id="IPR011530">
    <property type="entry name" value="rRNA_adenine_dimethylase"/>
</dbReference>
<dbReference type="GO" id="GO:0005829">
    <property type="term" value="C:cytosol"/>
    <property type="evidence" value="ECO:0007669"/>
    <property type="project" value="TreeGrafter"/>
</dbReference>
<feature type="binding site" evidence="7 8">
    <location>
        <position position="117"/>
    </location>
    <ligand>
        <name>S-adenosyl-L-methionine</name>
        <dbReference type="ChEBI" id="CHEBI:59789"/>
    </ligand>
</feature>
<comment type="catalytic activity">
    <reaction evidence="7">
        <text>adenosine(1518)/adenosine(1519) in 16S rRNA + 4 S-adenosyl-L-methionine = N(6)-dimethyladenosine(1518)/N(6)-dimethyladenosine(1519) in 16S rRNA + 4 S-adenosyl-L-homocysteine + 4 H(+)</text>
        <dbReference type="Rhea" id="RHEA:19609"/>
        <dbReference type="Rhea" id="RHEA-COMP:10232"/>
        <dbReference type="Rhea" id="RHEA-COMP:10233"/>
        <dbReference type="ChEBI" id="CHEBI:15378"/>
        <dbReference type="ChEBI" id="CHEBI:57856"/>
        <dbReference type="ChEBI" id="CHEBI:59789"/>
        <dbReference type="ChEBI" id="CHEBI:74411"/>
        <dbReference type="ChEBI" id="CHEBI:74493"/>
        <dbReference type="EC" id="2.1.1.182"/>
    </reaction>
</comment>
<keyword evidence="4 7" id="KW-0808">Transferase</keyword>
<evidence type="ECO:0000256" key="8">
    <source>
        <dbReference type="PROSITE-ProRule" id="PRU01026"/>
    </source>
</evidence>
<evidence type="ECO:0000256" key="1">
    <source>
        <dbReference type="ARBA" id="ARBA00022490"/>
    </source>
</evidence>
<feature type="binding site" evidence="7 8">
    <location>
        <position position="97"/>
    </location>
    <ligand>
        <name>S-adenosyl-L-methionine</name>
        <dbReference type="ChEBI" id="CHEBI:59789"/>
    </ligand>
</feature>
<dbReference type="Gene3D" id="3.40.50.150">
    <property type="entry name" value="Vaccinia Virus protein VP39"/>
    <property type="match status" value="1"/>
</dbReference>
<feature type="domain" description="Ribosomal RNA adenine methylase transferase N-terminal" evidence="9">
    <location>
        <begin position="31"/>
        <end position="202"/>
    </location>
</feature>
<dbReference type="GO" id="GO:0003723">
    <property type="term" value="F:RNA binding"/>
    <property type="evidence" value="ECO:0007669"/>
    <property type="project" value="UniProtKB-UniRule"/>
</dbReference>
<dbReference type="PANTHER" id="PTHR11727">
    <property type="entry name" value="DIMETHYLADENOSINE TRANSFERASE"/>
    <property type="match status" value="1"/>
</dbReference>
<dbReference type="RefSeq" id="WP_165108637.1">
    <property type="nucleotide sequence ID" value="NZ_JAAKYA010000082.1"/>
</dbReference>
<comment type="similarity">
    <text evidence="7">Belongs to the class I-like SAM-binding methyltransferase superfamily. rRNA adenine N(6)-methyltransferase family. RsmA subfamily.</text>
</comment>
<dbReference type="PANTHER" id="PTHR11727:SF7">
    <property type="entry name" value="DIMETHYLADENOSINE TRANSFERASE-RELATED"/>
    <property type="match status" value="1"/>
</dbReference>
<dbReference type="EC" id="2.1.1.182" evidence="7"/>
<dbReference type="PROSITE" id="PS01131">
    <property type="entry name" value="RRNA_A_DIMETH"/>
    <property type="match status" value="1"/>
</dbReference>
<proteinExistence type="inferred from homology"/>
<evidence type="ECO:0000256" key="6">
    <source>
        <dbReference type="ARBA" id="ARBA00022884"/>
    </source>
</evidence>
<feature type="binding site" evidence="7 8">
    <location>
        <position position="24"/>
    </location>
    <ligand>
        <name>S-adenosyl-L-methionine</name>
        <dbReference type="ChEBI" id="CHEBI:59789"/>
    </ligand>
</feature>